<dbReference type="PROSITE" id="PS51669">
    <property type="entry name" value="4FE4S_MOW_BIS_MGD"/>
    <property type="match status" value="1"/>
</dbReference>
<dbReference type="SUPFAM" id="SSF50692">
    <property type="entry name" value="ADC-like"/>
    <property type="match status" value="1"/>
</dbReference>
<dbReference type="PANTHER" id="PTHR43742">
    <property type="entry name" value="TRIMETHYLAMINE-N-OXIDE REDUCTASE"/>
    <property type="match status" value="1"/>
</dbReference>
<accession>W0E9B3</accession>
<dbReference type="Gene3D" id="2.20.25.90">
    <property type="entry name" value="ADC-like domains"/>
    <property type="match status" value="1"/>
</dbReference>
<keyword evidence="4" id="KW-0411">Iron-sulfur</keyword>
<dbReference type="GO" id="GO:0018818">
    <property type="term" value="F:acetylene hydratase activity"/>
    <property type="evidence" value="ECO:0007669"/>
    <property type="project" value="InterPro"/>
</dbReference>
<dbReference type="GO" id="GO:0051536">
    <property type="term" value="F:iron-sulfur cluster binding"/>
    <property type="evidence" value="ECO:0007669"/>
    <property type="project" value="UniProtKB-KW"/>
</dbReference>
<organism evidence="6 7">
    <name type="scientific">Desulfitobacterium metallireducens DSM 15288</name>
    <dbReference type="NCBI Taxonomy" id="871968"/>
    <lineage>
        <taxon>Bacteria</taxon>
        <taxon>Bacillati</taxon>
        <taxon>Bacillota</taxon>
        <taxon>Clostridia</taxon>
        <taxon>Eubacteriales</taxon>
        <taxon>Desulfitobacteriaceae</taxon>
        <taxon>Desulfitobacterium</taxon>
    </lineage>
</organism>
<sequence length="727" mass="82190">MTENSTIQTNCRFCGYQCGIIATVKDGRVTKVKPDPSRFPYDGMIMRGCRRWPMITTVMDHPQRINYPLKRVGERGSGQWERISWEQALDEIGEKLQSLKDKFGPEMLATSIGGPHTTFWPLHRFMSLFGSANNMGIGQICWNPGIWVNTLTYGWPIDMELDPENTGCAILWGVNPAESDNSLFWRTVLEFSRTKKPLIVVDPRYTRTAEQATLWLPVRPGTDIVLALGFLHVIVKKKLYNQEFVQKWCHGFDRLAEHLTPYTPSYVEKITGIKAENVIEAAHLFAGNSPATLYSGRGIDQLGVNSLPTHRALAILRAITGNVDVPGTSHLSEMPDFIPELDLELSEPFAATNPKHLGKDKLKLQSYAGYAKVREQTMKHNKRLPMRYLTSAHPNQVWQAMLTGDPYPIRSMIVMASNPLLTQADTQLVHKALKSLDLLVVLELFKTPTAMLADYILPSAGALERPLLETKAGVANIAYGGDQAVEPYYERRPDFYFWKELGIRLGQEKDWPWDTYRDSLEASLSPLGLTWDEFSMTGLYSQENRYFKYEELDPNGFPVGFATVSGKVEVYSELLKEIGDDPLPRSKKLPESSKDFPLLLMSGARFQPYYASSYHQLEKFRTSHPEPIVEMSLDTANRLGLEEGCSVWVETERGKARFITKIVPMCEDTVSVEYGWWYPEMSAAEPELGGLWFSNANVLTSGDFETSDSLVGTWTYNGIPCRVEKTK</sequence>
<evidence type="ECO:0000256" key="2">
    <source>
        <dbReference type="ARBA" id="ARBA00022723"/>
    </source>
</evidence>
<dbReference type="InterPro" id="IPR006656">
    <property type="entry name" value="Mopterin_OxRdtase"/>
</dbReference>
<feature type="domain" description="4Fe-4S Mo/W bis-MGD-type" evidence="5">
    <location>
        <begin position="4"/>
        <end position="63"/>
    </location>
</feature>
<evidence type="ECO:0000313" key="7">
    <source>
        <dbReference type="Proteomes" id="UP000010847"/>
    </source>
</evidence>
<keyword evidence="2" id="KW-0479">Metal-binding</keyword>
<comment type="similarity">
    <text evidence="1">Belongs to the prokaryotic molybdopterin-containing oxidoreductase family.</text>
</comment>
<gene>
    <name evidence="6" type="ORF">DESME_00835</name>
</gene>
<dbReference type="GO" id="GO:0016491">
    <property type="term" value="F:oxidoreductase activity"/>
    <property type="evidence" value="ECO:0007669"/>
    <property type="project" value="InterPro"/>
</dbReference>
<evidence type="ECO:0000313" key="6">
    <source>
        <dbReference type="EMBL" id="AHF05799.1"/>
    </source>
</evidence>
<evidence type="ECO:0000256" key="1">
    <source>
        <dbReference type="ARBA" id="ARBA00010312"/>
    </source>
</evidence>
<dbReference type="Pfam" id="PF00384">
    <property type="entry name" value="Molybdopterin"/>
    <property type="match status" value="1"/>
</dbReference>
<dbReference type="KEGG" id="dmt:DESME_00835"/>
<reference evidence="6 7" key="1">
    <citation type="submission" date="2013-12" db="EMBL/GenBank/DDBJ databases">
        <authorList>
            <consortium name="DOE Joint Genome Institute"/>
            <person name="Smidt H."/>
            <person name="Huntemann M."/>
            <person name="Han J."/>
            <person name="Chen A."/>
            <person name="Kyrpides N."/>
            <person name="Mavromatis K."/>
            <person name="Markowitz V."/>
            <person name="Palaniappan K."/>
            <person name="Ivanova N."/>
            <person name="Schaumberg A."/>
            <person name="Pati A."/>
            <person name="Liolios K."/>
            <person name="Nordberg H.P."/>
            <person name="Cantor M.N."/>
            <person name="Hua S.X."/>
            <person name="Woyke T."/>
        </authorList>
    </citation>
    <scope>NUCLEOTIDE SEQUENCE [LARGE SCALE GENOMIC DNA]</scope>
    <source>
        <strain evidence="7">DSM 15288</strain>
    </source>
</reference>
<dbReference type="Pfam" id="PF04879">
    <property type="entry name" value="Molybdop_Fe4S4"/>
    <property type="match status" value="1"/>
</dbReference>
<dbReference type="CDD" id="cd02781">
    <property type="entry name" value="MopB_CT_Acetylene-hydratase"/>
    <property type="match status" value="1"/>
</dbReference>
<dbReference type="Gene3D" id="2.40.40.20">
    <property type="match status" value="1"/>
</dbReference>
<dbReference type="Gene3D" id="3.40.50.740">
    <property type="match status" value="1"/>
</dbReference>
<dbReference type="CDD" id="cd02759">
    <property type="entry name" value="MopB_Acetylene-hydratase"/>
    <property type="match status" value="1"/>
</dbReference>
<dbReference type="GO" id="GO:0043546">
    <property type="term" value="F:molybdopterin cofactor binding"/>
    <property type="evidence" value="ECO:0007669"/>
    <property type="project" value="InterPro"/>
</dbReference>
<dbReference type="InterPro" id="IPR009010">
    <property type="entry name" value="Asp_de-COase-like_dom_sf"/>
</dbReference>
<dbReference type="PANTHER" id="PTHR43742:SF6">
    <property type="entry name" value="OXIDOREDUCTASE YYAE-RELATED"/>
    <property type="match status" value="1"/>
</dbReference>
<dbReference type="InterPro" id="IPR006963">
    <property type="entry name" value="Mopterin_OxRdtase_4Fe-4S_dom"/>
</dbReference>
<dbReference type="InterPro" id="IPR037949">
    <property type="entry name" value="MopB_CT_Acetylene-hydratase"/>
</dbReference>
<dbReference type="EMBL" id="CP007032">
    <property type="protein sequence ID" value="AHF05799.1"/>
    <property type="molecule type" value="Genomic_DNA"/>
</dbReference>
<protein>
    <submittedName>
        <fullName evidence="6">Dehydrogenase</fullName>
    </submittedName>
</protein>
<evidence type="ECO:0000256" key="4">
    <source>
        <dbReference type="ARBA" id="ARBA00023014"/>
    </source>
</evidence>
<dbReference type="Proteomes" id="UP000010847">
    <property type="component" value="Chromosome"/>
</dbReference>
<dbReference type="InterPro" id="IPR006657">
    <property type="entry name" value="MoPterin_dinucl-bd_dom"/>
</dbReference>
<dbReference type="InterPro" id="IPR050612">
    <property type="entry name" value="Prok_Mopterin_Oxidored"/>
</dbReference>
<keyword evidence="7" id="KW-1185">Reference proteome</keyword>
<dbReference type="HOGENOM" id="CLU_000422_13_3_9"/>
<dbReference type="eggNOG" id="COG0243">
    <property type="taxonomic scope" value="Bacteria"/>
</dbReference>
<name>W0E9B3_9FIRM</name>
<dbReference type="SUPFAM" id="SSF53706">
    <property type="entry name" value="Formate dehydrogenase/DMSO reductase, domains 1-3"/>
    <property type="match status" value="1"/>
</dbReference>
<dbReference type="STRING" id="871968.DESME_00835"/>
<dbReference type="AlphaFoldDB" id="W0E9B3"/>
<evidence type="ECO:0000259" key="5">
    <source>
        <dbReference type="PROSITE" id="PS51669"/>
    </source>
</evidence>
<dbReference type="Pfam" id="PF01568">
    <property type="entry name" value="Molydop_binding"/>
    <property type="match status" value="1"/>
</dbReference>
<keyword evidence="3" id="KW-0408">Iron</keyword>
<dbReference type="InterPro" id="IPR041930">
    <property type="entry name" value="Acetylene_hydratase"/>
</dbReference>
<dbReference type="OrthoDB" id="9805142at2"/>
<evidence type="ECO:0000256" key="3">
    <source>
        <dbReference type="ARBA" id="ARBA00023004"/>
    </source>
</evidence>
<dbReference type="RefSeq" id="WP_006718726.1">
    <property type="nucleotide sequence ID" value="NZ_CP007032.1"/>
</dbReference>
<dbReference type="GO" id="GO:0046872">
    <property type="term" value="F:metal ion binding"/>
    <property type="evidence" value="ECO:0007669"/>
    <property type="project" value="UniProtKB-KW"/>
</dbReference>
<dbReference type="SMART" id="SM00926">
    <property type="entry name" value="Molybdop_Fe4S4"/>
    <property type="match status" value="1"/>
</dbReference>
<proteinExistence type="inferred from homology"/>
<dbReference type="Gene3D" id="3.40.228.10">
    <property type="entry name" value="Dimethylsulfoxide Reductase, domain 2"/>
    <property type="match status" value="1"/>
</dbReference>